<evidence type="ECO:0000313" key="3">
    <source>
        <dbReference type="Proteomes" id="UP000018438"/>
    </source>
</evidence>
<evidence type="ECO:0000256" key="1">
    <source>
        <dbReference type="SAM" id="SignalP"/>
    </source>
</evidence>
<keyword evidence="3" id="KW-1185">Reference proteome</keyword>
<feature type="signal peptide" evidence="1">
    <location>
        <begin position="1"/>
        <end position="25"/>
    </location>
</feature>
<dbReference type="AlphaFoldDB" id="N8WPM4"/>
<accession>N8WPM4</accession>
<dbReference type="PATRIC" id="fig|1217675.3.peg.1097"/>
<proteinExistence type="predicted"/>
<dbReference type="GO" id="GO:0009279">
    <property type="term" value="C:cell outer membrane"/>
    <property type="evidence" value="ECO:0007669"/>
    <property type="project" value="InterPro"/>
</dbReference>
<organism evidence="2 3">
    <name type="scientific">Acinetobacter schindleri NIPH 900</name>
    <dbReference type="NCBI Taxonomy" id="1217675"/>
    <lineage>
        <taxon>Bacteria</taxon>
        <taxon>Pseudomonadati</taxon>
        <taxon>Pseudomonadota</taxon>
        <taxon>Gammaproteobacteria</taxon>
        <taxon>Moraxellales</taxon>
        <taxon>Moraxellaceae</taxon>
        <taxon>Acinetobacter</taxon>
    </lineage>
</organism>
<comment type="caution">
    <text evidence="2">The sequence shown here is derived from an EMBL/GenBank/DDBJ whole genome shotgun (WGS) entry which is preliminary data.</text>
</comment>
<dbReference type="Pfam" id="PF05275">
    <property type="entry name" value="CopB"/>
    <property type="match status" value="1"/>
</dbReference>
<feature type="chain" id="PRO_5004135075" description="Copper resistance protein B" evidence="1">
    <location>
        <begin position="26"/>
        <end position="292"/>
    </location>
</feature>
<dbReference type="HOGENOM" id="CLU_042913_2_0_6"/>
<reference evidence="2 3" key="1">
    <citation type="submission" date="2013-02" db="EMBL/GenBank/DDBJ databases">
        <title>The Genome Sequence of Acinetobacter schindleri NIPH 900.</title>
        <authorList>
            <consortium name="The Broad Institute Genome Sequencing Platform"/>
            <consortium name="The Broad Institute Genome Sequencing Center for Infectious Disease"/>
            <person name="Cerqueira G."/>
            <person name="Feldgarden M."/>
            <person name="Courvalin P."/>
            <person name="Perichon B."/>
            <person name="Grillot-Courvalin C."/>
            <person name="Clermont D."/>
            <person name="Rocha E."/>
            <person name="Yoon E.-J."/>
            <person name="Nemec A."/>
            <person name="Walker B."/>
            <person name="Young S.K."/>
            <person name="Zeng Q."/>
            <person name="Gargeya S."/>
            <person name="Fitzgerald M."/>
            <person name="Haas B."/>
            <person name="Abouelleil A."/>
            <person name="Alvarado L."/>
            <person name="Arachchi H.M."/>
            <person name="Berlin A.M."/>
            <person name="Chapman S.B."/>
            <person name="Dewar J."/>
            <person name="Goldberg J."/>
            <person name="Griggs A."/>
            <person name="Gujja S."/>
            <person name="Hansen M."/>
            <person name="Howarth C."/>
            <person name="Imamovic A."/>
            <person name="Larimer J."/>
            <person name="McCowan C."/>
            <person name="Murphy C."/>
            <person name="Neiman D."/>
            <person name="Pearson M."/>
            <person name="Priest M."/>
            <person name="Roberts A."/>
            <person name="Saif S."/>
            <person name="Shea T."/>
            <person name="Sisk P."/>
            <person name="Sykes S."/>
            <person name="Wortman J."/>
            <person name="Nusbaum C."/>
            <person name="Birren B."/>
        </authorList>
    </citation>
    <scope>NUCLEOTIDE SEQUENCE [LARGE SCALE GENOMIC DNA]</scope>
    <source>
        <strain evidence="2 3">NIPH 900</strain>
    </source>
</reference>
<dbReference type="EMBL" id="APPI01000012">
    <property type="protein sequence ID" value="ENV14027.1"/>
    <property type="molecule type" value="Genomic_DNA"/>
</dbReference>
<name>N8WPM4_9GAMM</name>
<dbReference type="GO" id="GO:0006878">
    <property type="term" value="P:intracellular copper ion homeostasis"/>
    <property type="evidence" value="ECO:0007669"/>
    <property type="project" value="InterPro"/>
</dbReference>
<dbReference type="RefSeq" id="WP_004813779.1">
    <property type="nucleotide sequence ID" value="NZ_KB849451.1"/>
</dbReference>
<sequence>MHTIKIIKRSLSLAVSLLMSSTVFAETMQHDHTTLQESASVHEHQQHHIDTQPFPSIVSTDRIKKTDHEHKHEHGGQIYTVLELDQRWQTTGHGHGKLQSDNELKIGTDENKLVLKLEAEKTESRPDEYAAKLLYSRMVSDFWDMQAGLGYQRYSLELNQQHTKQEHWNAVLGLHGLAPYFFETSAYLEVGQDDYVALNFEAERDLLLTQKLILQPYIEVEAILNDGSPYAEKTGLREAALGLNTRYEITKQVMPYIDIAYRYEQESQWENDQLMSNSEKDWVYGIGMKFRF</sequence>
<dbReference type="GO" id="GO:0005507">
    <property type="term" value="F:copper ion binding"/>
    <property type="evidence" value="ECO:0007669"/>
    <property type="project" value="InterPro"/>
</dbReference>
<keyword evidence="1" id="KW-0732">Signal</keyword>
<dbReference type="Proteomes" id="UP000018438">
    <property type="component" value="Unassembled WGS sequence"/>
</dbReference>
<evidence type="ECO:0008006" key="4">
    <source>
        <dbReference type="Google" id="ProtNLM"/>
    </source>
</evidence>
<evidence type="ECO:0000313" key="2">
    <source>
        <dbReference type="EMBL" id="ENV14027.1"/>
    </source>
</evidence>
<gene>
    <name evidence="2" type="ORF">F965_01135</name>
</gene>
<dbReference type="InterPro" id="IPR007939">
    <property type="entry name" value="Cu-R_B_prcur"/>
</dbReference>
<protein>
    <recommendedName>
        <fullName evidence="4">Copper resistance protein B</fullName>
    </recommendedName>
</protein>